<protein>
    <submittedName>
        <fullName evidence="4">Glycosyltransferase</fullName>
    </submittedName>
</protein>
<accession>A0A838ZI74</accession>
<dbReference type="Gene3D" id="3.90.550.10">
    <property type="entry name" value="Spore Coat Polysaccharide Biosynthesis Protein SpsA, Chain A"/>
    <property type="match status" value="1"/>
</dbReference>
<evidence type="ECO:0000259" key="3">
    <source>
        <dbReference type="Pfam" id="PF00535"/>
    </source>
</evidence>
<feature type="domain" description="Glycosyltransferase 2-like" evidence="3">
    <location>
        <begin position="7"/>
        <end position="101"/>
    </location>
</feature>
<evidence type="ECO:0000256" key="1">
    <source>
        <dbReference type="ARBA" id="ARBA00022676"/>
    </source>
</evidence>
<evidence type="ECO:0000256" key="2">
    <source>
        <dbReference type="ARBA" id="ARBA00022679"/>
    </source>
</evidence>
<organism evidence="4 5">
    <name type="scientific">Moheibacter lacus</name>
    <dbReference type="NCBI Taxonomy" id="2745851"/>
    <lineage>
        <taxon>Bacteria</taxon>
        <taxon>Pseudomonadati</taxon>
        <taxon>Bacteroidota</taxon>
        <taxon>Flavobacteriia</taxon>
        <taxon>Flavobacteriales</taxon>
        <taxon>Weeksellaceae</taxon>
        <taxon>Moheibacter</taxon>
    </lineage>
</organism>
<dbReference type="Pfam" id="PF00535">
    <property type="entry name" value="Glycos_transf_2"/>
    <property type="match status" value="1"/>
</dbReference>
<dbReference type="EMBL" id="JACDZE010000001">
    <property type="protein sequence ID" value="MBA5628938.1"/>
    <property type="molecule type" value="Genomic_DNA"/>
</dbReference>
<dbReference type="InterPro" id="IPR001173">
    <property type="entry name" value="Glyco_trans_2-like"/>
</dbReference>
<dbReference type="Proteomes" id="UP000552241">
    <property type="component" value="Unassembled WGS sequence"/>
</dbReference>
<proteinExistence type="predicted"/>
<dbReference type="PANTHER" id="PTHR22916:SF51">
    <property type="entry name" value="GLYCOSYLTRANSFERASE EPSH-RELATED"/>
    <property type="match status" value="1"/>
</dbReference>
<gene>
    <name evidence="4" type="ORF">HU137_04035</name>
</gene>
<sequence>MNKPQISVIVPVFNSEKYLKGCIDSILSQTFLDFELVLVNDGSTDSSGKICDEYALKDSRVKVFHKENGGVSAARNTGIKAAKGKYVTFVDADDKVKPSFLMDFNSLELEADFYVQGYIEWVGPDKFNSVYIIDESAFSTDLNQVIEKLDIEHSVLEVPWGKLFKLEILSKNNHLFNEELSNAEDHLFVMEYLKYIRSIVVGQPANYYYRKFNNENSLSNKFIPHDKLHLYASAVYEARLCNIENHNMSERYRTFTINVHHDLLTKSLIKLFHEKTKLTKTTKKELIKKYLLELDHLGMHHQLRKVKKHQFIKKVWNSGLPFKLAFLEKVLPKL</sequence>
<keyword evidence="1" id="KW-0328">Glycosyltransferase</keyword>
<dbReference type="CDD" id="cd00761">
    <property type="entry name" value="Glyco_tranf_GTA_type"/>
    <property type="match status" value="1"/>
</dbReference>
<evidence type="ECO:0000313" key="4">
    <source>
        <dbReference type="EMBL" id="MBA5628938.1"/>
    </source>
</evidence>
<dbReference type="RefSeq" id="WP_182042513.1">
    <property type="nucleotide sequence ID" value="NZ_JACDZE010000001.1"/>
</dbReference>
<evidence type="ECO:0000313" key="5">
    <source>
        <dbReference type="Proteomes" id="UP000552241"/>
    </source>
</evidence>
<dbReference type="SUPFAM" id="SSF53448">
    <property type="entry name" value="Nucleotide-diphospho-sugar transferases"/>
    <property type="match status" value="1"/>
</dbReference>
<dbReference type="AlphaFoldDB" id="A0A838ZI74"/>
<dbReference type="PANTHER" id="PTHR22916">
    <property type="entry name" value="GLYCOSYLTRANSFERASE"/>
    <property type="match status" value="1"/>
</dbReference>
<keyword evidence="2 4" id="KW-0808">Transferase</keyword>
<reference evidence="4 5" key="1">
    <citation type="submission" date="2020-07" db="EMBL/GenBank/DDBJ databases">
        <title>Moheibacter lacus sp. nov., a member of the family Flavobacteriaceae isolated from freshwater lake sediment.</title>
        <authorList>
            <person name="Liu Y."/>
        </authorList>
    </citation>
    <scope>NUCLEOTIDE SEQUENCE [LARGE SCALE GENOMIC DNA]</scope>
    <source>
        <strain evidence="4 5">BDHS18</strain>
    </source>
</reference>
<keyword evidence="5" id="KW-1185">Reference proteome</keyword>
<comment type="caution">
    <text evidence="4">The sequence shown here is derived from an EMBL/GenBank/DDBJ whole genome shotgun (WGS) entry which is preliminary data.</text>
</comment>
<dbReference type="GO" id="GO:0016758">
    <property type="term" value="F:hexosyltransferase activity"/>
    <property type="evidence" value="ECO:0007669"/>
    <property type="project" value="UniProtKB-ARBA"/>
</dbReference>
<dbReference type="InterPro" id="IPR029044">
    <property type="entry name" value="Nucleotide-diphossugar_trans"/>
</dbReference>
<name>A0A838ZI74_9FLAO</name>